<organism evidence="1 2">
    <name type="scientific">Cryobacterium lactosi</name>
    <dbReference type="NCBI Taxonomy" id="1259202"/>
    <lineage>
        <taxon>Bacteria</taxon>
        <taxon>Bacillati</taxon>
        <taxon>Actinomycetota</taxon>
        <taxon>Actinomycetes</taxon>
        <taxon>Micrococcales</taxon>
        <taxon>Microbacteriaceae</taxon>
        <taxon>Cryobacterium</taxon>
    </lineage>
</organism>
<dbReference type="Proteomes" id="UP000298468">
    <property type="component" value="Unassembled WGS sequence"/>
</dbReference>
<dbReference type="EMBL" id="SOHM01000029">
    <property type="protein sequence ID" value="TFD88562.1"/>
    <property type="molecule type" value="Genomic_DNA"/>
</dbReference>
<keyword evidence="2" id="KW-1185">Reference proteome</keyword>
<dbReference type="OrthoDB" id="7540161at2"/>
<proteinExistence type="predicted"/>
<gene>
    <name evidence="1" type="ORF">E3T61_12065</name>
</gene>
<reference evidence="1 2" key="1">
    <citation type="submission" date="2019-03" db="EMBL/GenBank/DDBJ databases">
        <title>Genomics of glacier-inhabiting Cryobacterium strains.</title>
        <authorList>
            <person name="Liu Q."/>
            <person name="Xin Y.-H."/>
        </authorList>
    </citation>
    <scope>NUCLEOTIDE SEQUENCE [LARGE SCALE GENOMIC DNA]</scope>
    <source>
        <strain evidence="1 2">Sr59</strain>
    </source>
</reference>
<dbReference type="AlphaFoldDB" id="A0A4R9BRR3"/>
<protein>
    <submittedName>
        <fullName evidence="1">Uncharacterized protein</fullName>
    </submittedName>
</protein>
<evidence type="ECO:0000313" key="1">
    <source>
        <dbReference type="EMBL" id="TFD88562.1"/>
    </source>
</evidence>
<dbReference type="RefSeq" id="WP_134641107.1">
    <property type="nucleotide sequence ID" value="NZ_SOHM01000029.1"/>
</dbReference>
<sequence length="720" mass="73646">MTYNEVRSSSYPCTHSRAGRFALAATLSVALVGTGALGIAPASAVAPTVGSGPATLPAADASAPLTNLSHLNFLLAEVPLPVLAGHTTYQAAENPVVEAPWTYADKNDDGSYTPIGGGDLDPATGNYTQGAFNADDTSRAAVVYLRHWQQTGDTTSRDHAFQTLRSLTYLQTTEGPNAGNVVLWQQADGSLNPSAEPVELPDPSDSAESYWLARTVWALGEGYAAFKDDDPEFAAFLQERMELSLAAVNAGSLGDYGSFDVADGDEVPAWLIADGADASAEAVLGLAAYLQAGATGPTADTAKTALAQLSEGIAAMSTVEGASGDWPFGAIMPWTKSPSLWHAWGGLAPAAAAVASEVLDDPALLAAAVQDTAQFTPQLLAAGGPDNAWSPTPGEAQIAYGVDSRLQSLVATADAADAPGLLNVAAITAGWYFGANRSGLPAYDPATGTAIDGIERDGRVNTNSGAESTIHALFSMLTLDAHPELKAAALGVSATVGTHGLSVVEAESGALTGGTVVTPQSAWTGEANWSGGAYVDLAAGGTLRITVPADDQARRVHPIVNQVVDPSGTTTWTTGRERAGKGKSAVLGTTANGGAGEQGVTEAPGQLLPLPLTSTLPGRSTEVVGSTDAAVQLDALLIQPLISTVTVTGPAGDSTLFVSADTADSERRIDVPRGKQLVQQAFDATGQPVADSQRGKGDKRAGKVFIAAGGFTQVWFEARK</sequence>
<comment type="caution">
    <text evidence="1">The sequence shown here is derived from an EMBL/GenBank/DDBJ whole genome shotgun (WGS) entry which is preliminary data.</text>
</comment>
<name>A0A4R9BRR3_9MICO</name>
<evidence type="ECO:0000313" key="2">
    <source>
        <dbReference type="Proteomes" id="UP000298468"/>
    </source>
</evidence>
<accession>A0A4R9BRR3</accession>